<feature type="binding site" evidence="18">
    <location>
        <position position="114"/>
    </location>
    <ligand>
        <name>(6S)-NADPHX</name>
        <dbReference type="ChEBI" id="CHEBI:64076"/>
    </ligand>
</feature>
<comment type="similarity">
    <text evidence="3 19">In the N-terminal section; belongs to the NnrE/AIBP family.</text>
</comment>
<dbReference type="PANTHER" id="PTHR12592">
    <property type="entry name" value="ATP-DEPENDENT (S)-NAD(P)H-HYDRATE DEHYDRATASE FAMILY MEMBER"/>
    <property type="match status" value="1"/>
</dbReference>
<evidence type="ECO:0000256" key="19">
    <source>
        <dbReference type="PIRNR" id="PIRNR017184"/>
    </source>
</evidence>
<evidence type="ECO:0000259" key="20">
    <source>
        <dbReference type="PROSITE" id="PS51383"/>
    </source>
</evidence>
<dbReference type="GO" id="GO:0110051">
    <property type="term" value="P:metabolite repair"/>
    <property type="evidence" value="ECO:0007669"/>
    <property type="project" value="TreeGrafter"/>
</dbReference>
<keyword evidence="22" id="KW-0418">Kinase</keyword>
<dbReference type="HAMAP" id="MF_01966">
    <property type="entry name" value="NADHX_epimerase"/>
    <property type="match status" value="1"/>
</dbReference>
<comment type="similarity">
    <text evidence="18">Belongs to the NnrE/AIBP family.</text>
</comment>
<dbReference type="InterPro" id="IPR000631">
    <property type="entry name" value="CARKD"/>
</dbReference>
<feature type="domain" description="YjeF N-terminal" evidence="21">
    <location>
        <begin position="1"/>
        <end position="189"/>
    </location>
</feature>
<dbReference type="GO" id="GO:0046496">
    <property type="term" value="P:nicotinamide nucleotide metabolic process"/>
    <property type="evidence" value="ECO:0007669"/>
    <property type="project" value="UniProtKB-UniRule"/>
</dbReference>
<comment type="catalytic activity">
    <reaction evidence="1 18 19">
        <text>(6R)-NADHX = (6S)-NADHX</text>
        <dbReference type="Rhea" id="RHEA:32215"/>
        <dbReference type="ChEBI" id="CHEBI:64074"/>
        <dbReference type="ChEBI" id="CHEBI:64075"/>
        <dbReference type="EC" id="5.1.99.6"/>
    </reaction>
</comment>
<dbReference type="GO" id="GO:0016301">
    <property type="term" value="F:kinase activity"/>
    <property type="evidence" value="ECO:0007669"/>
    <property type="project" value="UniProtKB-KW"/>
</dbReference>
<dbReference type="Pfam" id="PF03853">
    <property type="entry name" value="YjeF_N"/>
    <property type="match status" value="1"/>
</dbReference>
<dbReference type="Proteomes" id="UP000182649">
    <property type="component" value="Unassembled WGS sequence"/>
</dbReference>
<organism evidence="22 23">
    <name type="scientific">Nitrosospira multiformis</name>
    <dbReference type="NCBI Taxonomy" id="1231"/>
    <lineage>
        <taxon>Bacteria</taxon>
        <taxon>Pseudomonadati</taxon>
        <taxon>Pseudomonadota</taxon>
        <taxon>Betaproteobacteria</taxon>
        <taxon>Nitrosomonadales</taxon>
        <taxon>Nitrosomonadaceae</taxon>
        <taxon>Nitrosospira</taxon>
    </lineage>
</organism>
<feature type="domain" description="YjeF C-terminal" evidence="20">
    <location>
        <begin position="198"/>
        <end position="474"/>
    </location>
</feature>
<feature type="binding site" evidence="17">
    <location>
        <position position="347"/>
    </location>
    <ligand>
        <name>(6S)-NADPHX</name>
        <dbReference type="ChEBI" id="CHEBI:64076"/>
    </ligand>
</feature>
<comment type="cofactor">
    <cofactor evidence="18 19">
        <name>K(+)</name>
        <dbReference type="ChEBI" id="CHEBI:29103"/>
    </cofactor>
    <text evidence="18 19">Binds 1 potassium ion per subunit.</text>
</comment>
<dbReference type="AlphaFoldDB" id="A0A1I7I6T9"/>
<feature type="binding site" evidence="17">
    <location>
        <position position="290"/>
    </location>
    <ligand>
        <name>(6S)-NADPHX</name>
        <dbReference type="ChEBI" id="CHEBI:64076"/>
    </ligand>
</feature>
<keyword evidence="8 17" id="KW-0521">NADP</keyword>
<evidence type="ECO:0000256" key="2">
    <source>
        <dbReference type="ARBA" id="ARBA00000909"/>
    </source>
</evidence>
<dbReference type="EMBL" id="FPBZ01000015">
    <property type="protein sequence ID" value="SFU68662.1"/>
    <property type="molecule type" value="Genomic_DNA"/>
</dbReference>
<dbReference type="PIRSF" id="PIRSF017184">
    <property type="entry name" value="Nnr"/>
    <property type="match status" value="1"/>
</dbReference>
<dbReference type="Gene3D" id="3.40.1190.20">
    <property type="match status" value="1"/>
</dbReference>
<dbReference type="HAMAP" id="MF_01965">
    <property type="entry name" value="NADHX_dehydratase"/>
    <property type="match status" value="1"/>
</dbReference>
<comment type="similarity">
    <text evidence="4 19">In the C-terminal section; belongs to the NnrD/CARKD family.</text>
</comment>
<evidence type="ECO:0000256" key="1">
    <source>
        <dbReference type="ARBA" id="ARBA00000013"/>
    </source>
</evidence>
<feature type="binding site" evidence="17">
    <location>
        <position position="233"/>
    </location>
    <ligand>
        <name>(6S)-NADPHX</name>
        <dbReference type="ChEBI" id="CHEBI:64076"/>
    </ligand>
</feature>
<reference evidence="22 23" key="1">
    <citation type="submission" date="2016-10" db="EMBL/GenBank/DDBJ databases">
        <authorList>
            <person name="de Groot N.N."/>
        </authorList>
    </citation>
    <scope>NUCLEOTIDE SEQUENCE [LARGE SCALE GENOMIC DNA]</scope>
    <source>
        <strain evidence="22 23">Nl14</strain>
    </source>
</reference>
<keyword evidence="5 18" id="KW-0479">Metal-binding</keyword>
<evidence type="ECO:0000256" key="9">
    <source>
        <dbReference type="ARBA" id="ARBA00022958"/>
    </source>
</evidence>
<comment type="function">
    <text evidence="18">Catalyzes the epimerization of the S- and R-forms of NAD(P)HX, a damaged form of NAD(P)H that is a result of enzymatic or heat-dependent hydration. This is a prerequisite for the S-specific NAD(P)H-hydrate dehydratase to allow the repair of both epimers of NAD(P)HX.</text>
</comment>
<feature type="binding site" evidence="18">
    <location>
        <position position="132"/>
    </location>
    <ligand>
        <name>(6S)-NADPHX</name>
        <dbReference type="ChEBI" id="CHEBI:64076"/>
    </ligand>
</feature>
<comment type="subunit">
    <text evidence="17">Homotetramer.</text>
</comment>
<dbReference type="InterPro" id="IPR030677">
    <property type="entry name" value="Nnr"/>
</dbReference>
<dbReference type="InterPro" id="IPR036652">
    <property type="entry name" value="YjeF_N_dom_sf"/>
</dbReference>
<dbReference type="SUPFAM" id="SSF53613">
    <property type="entry name" value="Ribokinase-like"/>
    <property type="match status" value="1"/>
</dbReference>
<evidence type="ECO:0000256" key="3">
    <source>
        <dbReference type="ARBA" id="ARBA00006001"/>
    </source>
</evidence>
<dbReference type="PROSITE" id="PS51383">
    <property type="entry name" value="YJEF_C_3"/>
    <property type="match status" value="1"/>
</dbReference>
<evidence type="ECO:0000256" key="15">
    <source>
        <dbReference type="ARBA" id="ARBA00048238"/>
    </source>
</evidence>
<accession>A0A1I7I6T9</accession>
<dbReference type="CDD" id="cd01171">
    <property type="entry name" value="YXKO-related"/>
    <property type="match status" value="1"/>
</dbReference>
<keyword evidence="12 17" id="KW-0456">Lyase</keyword>
<evidence type="ECO:0000256" key="8">
    <source>
        <dbReference type="ARBA" id="ARBA00022857"/>
    </source>
</evidence>
<dbReference type="GO" id="GO:0005524">
    <property type="term" value="F:ATP binding"/>
    <property type="evidence" value="ECO:0007669"/>
    <property type="project" value="UniProtKB-UniRule"/>
</dbReference>
<evidence type="ECO:0000313" key="23">
    <source>
        <dbReference type="Proteomes" id="UP000182649"/>
    </source>
</evidence>
<keyword evidence="9 18" id="KW-0630">Potassium</keyword>
<dbReference type="SUPFAM" id="SSF64153">
    <property type="entry name" value="YjeF N-terminal domain-like"/>
    <property type="match status" value="1"/>
</dbReference>
<evidence type="ECO:0000313" key="22">
    <source>
        <dbReference type="EMBL" id="SFU68662.1"/>
    </source>
</evidence>
<keyword evidence="22" id="KW-0808">Transferase</keyword>
<keyword evidence="7 17" id="KW-0067">ATP-binding</keyword>
<feature type="binding site" evidence="18">
    <location>
        <begin position="32"/>
        <end position="36"/>
    </location>
    <ligand>
        <name>(6S)-NADPHX</name>
        <dbReference type="ChEBI" id="CHEBI:64076"/>
    </ligand>
</feature>
<feature type="binding site" evidence="17">
    <location>
        <begin position="384"/>
        <end position="388"/>
    </location>
    <ligand>
        <name>AMP</name>
        <dbReference type="ChEBI" id="CHEBI:456215"/>
    </ligand>
</feature>
<feature type="binding site" evidence="18">
    <location>
        <position position="135"/>
    </location>
    <ligand>
        <name>K(+)</name>
        <dbReference type="ChEBI" id="CHEBI:29103"/>
    </ligand>
</feature>
<evidence type="ECO:0000259" key="21">
    <source>
        <dbReference type="PROSITE" id="PS51385"/>
    </source>
</evidence>
<keyword evidence="13" id="KW-0511">Multifunctional enzyme</keyword>
<dbReference type="GO" id="GO:0052855">
    <property type="term" value="F:ADP-dependent NAD(P)H-hydrate dehydratase activity"/>
    <property type="evidence" value="ECO:0007669"/>
    <property type="project" value="UniProtKB-UniRule"/>
</dbReference>
<dbReference type="InterPro" id="IPR004443">
    <property type="entry name" value="YjeF_N_dom"/>
</dbReference>
<evidence type="ECO:0000256" key="12">
    <source>
        <dbReference type="ARBA" id="ARBA00023239"/>
    </source>
</evidence>
<dbReference type="PANTHER" id="PTHR12592:SF0">
    <property type="entry name" value="ATP-DEPENDENT (S)-NAD(P)H-HYDRATE DEHYDRATASE"/>
    <property type="match status" value="1"/>
</dbReference>
<comment type="function">
    <text evidence="17">Catalyzes the dehydration of the S-form of NAD(P)HX at the expense of ADP, which is converted to AMP. Together with NAD(P)HX epimerase, which catalyzes the epimerization of the S- and R-forms, the enzyme allows the repair of both epimers of NAD(P)HX, a damaged form of NAD(P)H that is a result of enzymatic or heat-dependent hydration.</text>
</comment>
<evidence type="ECO:0000256" key="10">
    <source>
        <dbReference type="ARBA" id="ARBA00023027"/>
    </source>
</evidence>
<evidence type="ECO:0000256" key="7">
    <source>
        <dbReference type="ARBA" id="ARBA00022840"/>
    </source>
</evidence>
<evidence type="ECO:0000256" key="4">
    <source>
        <dbReference type="ARBA" id="ARBA00009524"/>
    </source>
</evidence>
<dbReference type="Gene3D" id="3.40.50.10260">
    <property type="entry name" value="YjeF N-terminal domain"/>
    <property type="match status" value="1"/>
</dbReference>
<dbReference type="NCBIfam" id="TIGR00197">
    <property type="entry name" value="yjeF_nterm"/>
    <property type="match status" value="1"/>
</dbReference>
<feature type="binding site" evidence="18">
    <location>
        <position position="95"/>
    </location>
    <ligand>
        <name>K(+)</name>
        <dbReference type="ChEBI" id="CHEBI:29103"/>
    </ligand>
</feature>
<dbReference type="GO" id="GO:0052856">
    <property type="term" value="F:NAD(P)HX epimerase activity"/>
    <property type="evidence" value="ECO:0007669"/>
    <property type="project" value="UniProtKB-UniRule"/>
</dbReference>
<evidence type="ECO:0000256" key="6">
    <source>
        <dbReference type="ARBA" id="ARBA00022741"/>
    </source>
</evidence>
<comment type="catalytic activity">
    <reaction evidence="15 17 19">
        <text>(6S)-NADHX + ADP = AMP + phosphate + NADH + H(+)</text>
        <dbReference type="Rhea" id="RHEA:32223"/>
        <dbReference type="ChEBI" id="CHEBI:15378"/>
        <dbReference type="ChEBI" id="CHEBI:43474"/>
        <dbReference type="ChEBI" id="CHEBI:57945"/>
        <dbReference type="ChEBI" id="CHEBI:64074"/>
        <dbReference type="ChEBI" id="CHEBI:456215"/>
        <dbReference type="ChEBI" id="CHEBI:456216"/>
        <dbReference type="EC" id="4.2.1.136"/>
    </reaction>
</comment>
<dbReference type="EC" id="4.2.1.136" evidence="19"/>
<sequence length="488" mass="51340">MEAAGLATAETVRDRLLSTHKTRLLVLAGPGNNGGDAFVAARHLQEWQFKVTLVFTGVQAKLSEDARRALDAWVATGVEMLPEIPENATWDAVIDGLFGIGLDQQGGRELDGKYLAMVNTVNAMKLPVLSIDIPSGLGSDTGAVCGAAVIATMTVTFIGLKPGLFTNDGPDYCGEVFLHDLGLDVSSLKKPDSWLMDQVHIRGLLPPPRRANSHKGMFGSIGVIGGSTGMVGASLLAGTAALKLGAGRVYLGLMAPDAPEVDTVQLELMLHSIQDLFKLEQLNCLVVGPGLGTETAACFWLKCALESTLPLVLDADALNLAASHSEIAELLRKRLHERNAPSILTPHPAEAARLLQSSTASVQQNRMAAAAELVQRYNCWAVLKGAGSVCAMPDGRRFINTSGNPGLSSAGTGDILSGMIGAFLAQQLDPENALLTAVYLHGAAADVLQKQHGGCIGMTASEIPNAARNLLNQWIAVTSAPTPHREEG</sequence>
<dbReference type="InterPro" id="IPR029056">
    <property type="entry name" value="Ribokinase-like"/>
</dbReference>
<evidence type="ECO:0000256" key="16">
    <source>
        <dbReference type="ARBA" id="ARBA00049209"/>
    </source>
</evidence>
<dbReference type="Pfam" id="PF01256">
    <property type="entry name" value="Carb_kinase"/>
    <property type="match status" value="1"/>
</dbReference>
<comment type="similarity">
    <text evidence="17">Belongs to the NnrD/CARKD family.</text>
</comment>
<dbReference type="PROSITE" id="PS51385">
    <property type="entry name" value="YJEF_N"/>
    <property type="match status" value="1"/>
</dbReference>
<evidence type="ECO:0000256" key="17">
    <source>
        <dbReference type="HAMAP-Rule" id="MF_01965"/>
    </source>
</evidence>
<keyword evidence="11 18" id="KW-0413">Isomerase</keyword>
<feature type="binding site" evidence="17">
    <location>
        <position position="413"/>
    </location>
    <ligand>
        <name>AMP</name>
        <dbReference type="ChEBI" id="CHEBI:456215"/>
    </ligand>
</feature>
<feature type="binding site" evidence="18">
    <location>
        <position position="33"/>
    </location>
    <ligand>
        <name>K(+)</name>
        <dbReference type="ChEBI" id="CHEBI:29103"/>
    </ligand>
</feature>
<feature type="binding site" evidence="17">
    <location>
        <position position="414"/>
    </location>
    <ligand>
        <name>(6S)-NADPHX</name>
        <dbReference type="ChEBI" id="CHEBI:64076"/>
    </ligand>
</feature>
<keyword evidence="10 17" id="KW-0520">NAD</keyword>
<dbReference type="NCBIfam" id="TIGR00196">
    <property type="entry name" value="yjeF_cterm"/>
    <property type="match status" value="1"/>
</dbReference>
<dbReference type="GO" id="GO:0046872">
    <property type="term" value="F:metal ion binding"/>
    <property type="evidence" value="ECO:0007669"/>
    <property type="project" value="UniProtKB-UniRule"/>
</dbReference>
<name>A0A1I7I6T9_9PROT</name>
<comment type="catalytic activity">
    <reaction evidence="16 17 19">
        <text>(6S)-NADPHX + ADP = AMP + phosphate + NADPH + H(+)</text>
        <dbReference type="Rhea" id="RHEA:32235"/>
        <dbReference type="ChEBI" id="CHEBI:15378"/>
        <dbReference type="ChEBI" id="CHEBI:43474"/>
        <dbReference type="ChEBI" id="CHEBI:57783"/>
        <dbReference type="ChEBI" id="CHEBI:64076"/>
        <dbReference type="ChEBI" id="CHEBI:456215"/>
        <dbReference type="ChEBI" id="CHEBI:456216"/>
        <dbReference type="EC" id="4.2.1.136"/>
    </reaction>
</comment>
<proteinExistence type="inferred from homology"/>
<gene>
    <name evidence="18" type="primary">nnrE</name>
    <name evidence="17" type="synonym">nnrD</name>
    <name evidence="22" type="ORF">SAMN05216417_11527</name>
</gene>
<protein>
    <recommendedName>
        <fullName evidence="19">Bifunctional NAD(P)H-hydrate repair enzyme</fullName>
    </recommendedName>
    <alternativeName>
        <fullName evidence="19">Nicotinamide nucleotide repair protein</fullName>
    </alternativeName>
    <domain>
        <recommendedName>
            <fullName evidence="19">ADP-dependent (S)-NAD(P)H-hydrate dehydratase</fullName>
            <ecNumber evidence="19">4.2.1.136</ecNumber>
        </recommendedName>
        <alternativeName>
            <fullName evidence="19">ADP-dependent NAD(P)HX dehydratase</fullName>
        </alternativeName>
    </domain>
    <domain>
        <recommendedName>
            <fullName evidence="19">NAD(P)H-hydrate epimerase</fullName>
            <ecNumber evidence="19">5.1.99.6</ecNumber>
        </recommendedName>
    </domain>
</protein>
<evidence type="ECO:0000256" key="11">
    <source>
        <dbReference type="ARBA" id="ARBA00023235"/>
    </source>
</evidence>
<keyword evidence="6 17" id="KW-0547">Nucleotide-binding</keyword>
<comment type="function">
    <text evidence="14 19">Bifunctional enzyme that catalyzes the epimerization of the S- and R-forms of NAD(P)HX and the dehydration of the S-form of NAD(P)HX at the expense of ADP, which is converted to AMP. This allows the repair of both epimers of NAD(P)HX, a damaged form of NAD(P)H that is a result of enzymatic or heat-dependent hydration.</text>
</comment>
<evidence type="ECO:0000256" key="5">
    <source>
        <dbReference type="ARBA" id="ARBA00022723"/>
    </source>
</evidence>
<evidence type="ECO:0000256" key="14">
    <source>
        <dbReference type="ARBA" id="ARBA00025153"/>
    </source>
</evidence>
<comment type="cofactor">
    <cofactor evidence="17">
        <name>Mg(2+)</name>
        <dbReference type="ChEBI" id="CHEBI:18420"/>
    </cofactor>
</comment>
<evidence type="ECO:0000256" key="13">
    <source>
        <dbReference type="ARBA" id="ARBA00023268"/>
    </source>
</evidence>
<comment type="caution">
    <text evidence="18">Lacks conserved residue(s) required for the propagation of feature annotation.</text>
</comment>
<evidence type="ECO:0000256" key="18">
    <source>
        <dbReference type="HAMAP-Rule" id="MF_01966"/>
    </source>
</evidence>
<dbReference type="EC" id="5.1.99.6" evidence="19"/>
<comment type="catalytic activity">
    <reaction evidence="2 18 19">
        <text>(6R)-NADPHX = (6S)-NADPHX</text>
        <dbReference type="Rhea" id="RHEA:32227"/>
        <dbReference type="ChEBI" id="CHEBI:64076"/>
        <dbReference type="ChEBI" id="CHEBI:64077"/>
        <dbReference type="EC" id="5.1.99.6"/>
    </reaction>
</comment>